<feature type="chain" id="PRO_5046592012" evidence="6">
    <location>
        <begin position="22"/>
        <end position="248"/>
    </location>
</feature>
<dbReference type="Pfam" id="PF00877">
    <property type="entry name" value="NLPC_P60"/>
    <property type="match status" value="1"/>
</dbReference>
<feature type="signal peptide" evidence="6">
    <location>
        <begin position="1"/>
        <end position="21"/>
    </location>
</feature>
<dbReference type="InterPro" id="IPR000064">
    <property type="entry name" value="NLP_P60_dom"/>
</dbReference>
<evidence type="ECO:0000256" key="1">
    <source>
        <dbReference type="ARBA" id="ARBA00007074"/>
    </source>
</evidence>
<evidence type="ECO:0000256" key="2">
    <source>
        <dbReference type="ARBA" id="ARBA00022670"/>
    </source>
</evidence>
<evidence type="ECO:0000259" key="7">
    <source>
        <dbReference type="PROSITE" id="PS51935"/>
    </source>
</evidence>
<evidence type="ECO:0000256" key="6">
    <source>
        <dbReference type="SAM" id="SignalP"/>
    </source>
</evidence>
<protein>
    <submittedName>
        <fullName evidence="8">NlpC/P60 family protein</fullName>
    </submittedName>
</protein>
<keyword evidence="3 6" id="KW-0732">Signal</keyword>
<dbReference type="PANTHER" id="PTHR47360">
    <property type="entry name" value="MUREIN DD-ENDOPEPTIDASE MEPS/MUREIN LD-CARBOXYPEPTIDASE"/>
    <property type="match status" value="1"/>
</dbReference>
<gene>
    <name evidence="8" type="ORF">AAEO56_05640</name>
</gene>
<keyword evidence="9" id="KW-1185">Reference proteome</keyword>
<dbReference type="Proteomes" id="UP001464555">
    <property type="component" value="Unassembled WGS sequence"/>
</dbReference>
<evidence type="ECO:0000313" key="9">
    <source>
        <dbReference type="Proteomes" id="UP001464555"/>
    </source>
</evidence>
<evidence type="ECO:0000256" key="5">
    <source>
        <dbReference type="ARBA" id="ARBA00022807"/>
    </source>
</evidence>
<dbReference type="InterPro" id="IPR052062">
    <property type="entry name" value="Murein_DD/LD_carboxypeptidase"/>
</dbReference>
<dbReference type="RefSeq" id="WP_341696048.1">
    <property type="nucleotide sequence ID" value="NZ_JBBYHR010000002.1"/>
</dbReference>
<comment type="similarity">
    <text evidence="1">Belongs to the peptidase C40 family.</text>
</comment>
<dbReference type="Gene3D" id="3.90.1720.10">
    <property type="entry name" value="endopeptidase domain like (from Nostoc punctiforme)"/>
    <property type="match status" value="1"/>
</dbReference>
<accession>A0ABU9HU93</accession>
<dbReference type="SUPFAM" id="SSF54001">
    <property type="entry name" value="Cysteine proteinases"/>
    <property type="match status" value="1"/>
</dbReference>
<sequence>MKNLRPTTLILFLIASFTASAQIVTSKKEAQKKGIYSYTEKQASKPAPSIDKAAVMKEIASLNDRDILAYEPVQKKEIGRGGPKKSEIELPKKNPARKGTVILDDTTEPDFVPESAESYLAVQIVNNAMDFEGVRYRAGGTTKEGMDCSGMVYATFKIFDITLPRSSAGMAAAGRVVQLSEVKRGDLLLFKNSHNRRGINHVGIVVEITDEGEIKFLHSSTSSGVMVSSMNEPYNARTFVQANRVIEE</sequence>
<feature type="domain" description="NlpC/P60" evidence="7">
    <location>
        <begin position="118"/>
        <end position="246"/>
    </location>
</feature>
<keyword evidence="5" id="KW-0788">Thiol protease</keyword>
<dbReference type="PROSITE" id="PS51935">
    <property type="entry name" value="NLPC_P60"/>
    <property type="match status" value="1"/>
</dbReference>
<evidence type="ECO:0000256" key="4">
    <source>
        <dbReference type="ARBA" id="ARBA00022801"/>
    </source>
</evidence>
<organism evidence="8 9">
    <name type="scientific">Flavobacterium arundinis</name>
    <dbReference type="NCBI Taxonomy" id="3139143"/>
    <lineage>
        <taxon>Bacteria</taxon>
        <taxon>Pseudomonadati</taxon>
        <taxon>Bacteroidota</taxon>
        <taxon>Flavobacteriia</taxon>
        <taxon>Flavobacteriales</taxon>
        <taxon>Flavobacteriaceae</taxon>
        <taxon>Flavobacterium</taxon>
    </lineage>
</organism>
<evidence type="ECO:0000256" key="3">
    <source>
        <dbReference type="ARBA" id="ARBA00022729"/>
    </source>
</evidence>
<dbReference type="EMBL" id="JBBYHR010000002">
    <property type="protein sequence ID" value="MEL1243736.1"/>
    <property type="molecule type" value="Genomic_DNA"/>
</dbReference>
<keyword evidence="2" id="KW-0645">Protease</keyword>
<proteinExistence type="inferred from homology"/>
<dbReference type="PANTHER" id="PTHR47360:SF1">
    <property type="entry name" value="ENDOPEPTIDASE NLPC-RELATED"/>
    <property type="match status" value="1"/>
</dbReference>
<comment type="caution">
    <text evidence="8">The sequence shown here is derived from an EMBL/GenBank/DDBJ whole genome shotgun (WGS) entry which is preliminary data.</text>
</comment>
<evidence type="ECO:0000313" key="8">
    <source>
        <dbReference type="EMBL" id="MEL1243736.1"/>
    </source>
</evidence>
<keyword evidence="4" id="KW-0378">Hydrolase</keyword>
<name>A0ABU9HU93_9FLAO</name>
<reference evidence="8 9" key="1">
    <citation type="submission" date="2024-04" db="EMBL/GenBank/DDBJ databases">
        <title>Flavobacterium sp. DGU11 16S ribosomal RNA gene Genome sequencing and assembly.</title>
        <authorList>
            <person name="Park S."/>
        </authorList>
    </citation>
    <scope>NUCLEOTIDE SEQUENCE [LARGE SCALE GENOMIC DNA]</scope>
    <source>
        <strain evidence="8 9">DGU11</strain>
    </source>
</reference>
<dbReference type="InterPro" id="IPR038765">
    <property type="entry name" value="Papain-like_cys_pep_sf"/>
</dbReference>